<dbReference type="PANTHER" id="PTHR34580:SF3">
    <property type="entry name" value="PROTEIN PAFB"/>
    <property type="match status" value="1"/>
</dbReference>
<reference evidence="3" key="1">
    <citation type="submission" date="2021-03" db="EMBL/GenBank/DDBJ databases">
        <title>Antimicrobial resistance genes in bacteria isolated from Japanese honey, and their potential for conferring macrolide and lincosamide resistance in the American foulbrood pathogen Paenibacillus larvae.</title>
        <authorList>
            <person name="Okamoto M."/>
            <person name="Kumagai M."/>
            <person name="Kanamori H."/>
            <person name="Takamatsu D."/>
        </authorList>
    </citation>
    <scope>NUCLEOTIDE SEQUENCE</scope>
    <source>
        <strain evidence="3">J40TS1</strain>
    </source>
</reference>
<dbReference type="GO" id="GO:0003677">
    <property type="term" value="F:DNA binding"/>
    <property type="evidence" value="ECO:0007669"/>
    <property type="project" value="UniProtKB-KW"/>
</dbReference>
<evidence type="ECO:0000313" key="3">
    <source>
        <dbReference type="EMBL" id="GIP17960.1"/>
    </source>
</evidence>
<dbReference type="RefSeq" id="WP_213517828.1">
    <property type="nucleotide sequence ID" value="NZ_BOSE01000007.1"/>
</dbReference>
<comment type="caution">
    <text evidence="3">The sequence shown here is derived from an EMBL/GenBank/DDBJ whole genome shotgun (WGS) entry which is preliminary data.</text>
</comment>
<protein>
    <submittedName>
        <fullName evidence="3">DNA-binding transcriptional regulator</fullName>
    </submittedName>
</protein>
<keyword evidence="3" id="KW-0238">DNA-binding</keyword>
<evidence type="ECO:0000259" key="1">
    <source>
        <dbReference type="Pfam" id="PF08279"/>
    </source>
</evidence>
<dbReference type="PROSITE" id="PS52050">
    <property type="entry name" value="WYL"/>
    <property type="match status" value="1"/>
</dbReference>
<accession>A0A920CZ09</accession>
<dbReference type="EMBL" id="BOSE01000007">
    <property type="protein sequence ID" value="GIP17960.1"/>
    <property type="molecule type" value="Genomic_DNA"/>
</dbReference>
<dbReference type="Pfam" id="PF13280">
    <property type="entry name" value="WYL"/>
    <property type="match status" value="1"/>
</dbReference>
<feature type="domain" description="WYL" evidence="2">
    <location>
        <begin position="140"/>
        <end position="206"/>
    </location>
</feature>
<dbReference type="PANTHER" id="PTHR34580">
    <property type="match status" value="1"/>
</dbReference>
<evidence type="ECO:0000259" key="2">
    <source>
        <dbReference type="Pfam" id="PF13280"/>
    </source>
</evidence>
<dbReference type="AlphaFoldDB" id="A0A920CZ09"/>
<feature type="domain" description="Helix-turn-helix type 11" evidence="1">
    <location>
        <begin position="8"/>
        <end position="60"/>
    </location>
</feature>
<dbReference type="InterPro" id="IPR013196">
    <property type="entry name" value="HTH_11"/>
</dbReference>
<name>A0A920CZ09_9BACL</name>
<dbReference type="InterPro" id="IPR051534">
    <property type="entry name" value="CBASS_pafABC_assoc_protein"/>
</dbReference>
<dbReference type="InterPro" id="IPR036388">
    <property type="entry name" value="WH-like_DNA-bd_sf"/>
</dbReference>
<dbReference type="Proteomes" id="UP000683139">
    <property type="component" value="Unassembled WGS sequence"/>
</dbReference>
<dbReference type="Gene3D" id="1.10.10.10">
    <property type="entry name" value="Winged helix-like DNA-binding domain superfamily/Winged helix DNA-binding domain"/>
    <property type="match status" value="1"/>
</dbReference>
<dbReference type="SUPFAM" id="SSF46785">
    <property type="entry name" value="Winged helix' DNA-binding domain"/>
    <property type="match status" value="1"/>
</dbReference>
<dbReference type="InterPro" id="IPR036390">
    <property type="entry name" value="WH_DNA-bd_sf"/>
</dbReference>
<dbReference type="InterPro" id="IPR026881">
    <property type="entry name" value="WYL_dom"/>
</dbReference>
<gene>
    <name evidence="3" type="ORF">J40TS1_36020</name>
</gene>
<evidence type="ECO:0000313" key="4">
    <source>
        <dbReference type="Proteomes" id="UP000683139"/>
    </source>
</evidence>
<proteinExistence type="predicted"/>
<organism evidence="3 4">
    <name type="scientific">Paenibacillus montaniterrae</name>
    <dbReference type="NCBI Taxonomy" id="429341"/>
    <lineage>
        <taxon>Bacteria</taxon>
        <taxon>Bacillati</taxon>
        <taxon>Bacillota</taxon>
        <taxon>Bacilli</taxon>
        <taxon>Bacillales</taxon>
        <taxon>Paenibacillaceae</taxon>
        <taxon>Paenibacillus</taxon>
    </lineage>
</organism>
<sequence length="322" mass="36911">MSKNDHMLAILWLLASGKKLTAKQLAEKLEVNVRSIYRYIDSLCLSGVPIIADSGHNGGYSLQGNFVKAPLTFDLEEQKALVHAATFAKEAGYPFNDALQRAIDKLALYSNPEQANLLDHHSGGLDVISRATSPDVQKRLAELELAVANERSVEIEYQKPQTDHAQKRTIDPYSIIYWNNKWYMVGYCKLREEIRSFRLERIVSITPTQTSFKRPRDFSAREFFLSRLLSETADKDKQAMLPVIIEGRQGALDDLCIHWYLGHFLHERTANHATFLLDEQSIHTYIPYYLLSYGRAIKVVQPQSLKQKLVEITSNLQRHYEN</sequence>
<dbReference type="Pfam" id="PF08279">
    <property type="entry name" value="HTH_11"/>
    <property type="match status" value="1"/>
</dbReference>
<keyword evidence="4" id="KW-1185">Reference proteome</keyword>